<evidence type="ECO:0000313" key="4">
    <source>
        <dbReference type="Proteomes" id="UP000095395"/>
    </source>
</evidence>
<dbReference type="EMBL" id="CYYR01000011">
    <property type="protein sequence ID" value="CUN96004.1"/>
    <property type="molecule type" value="Genomic_DNA"/>
</dbReference>
<proteinExistence type="predicted"/>
<dbReference type="Proteomes" id="UP000095395">
    <property type="component" value="Unassembled WGS sequence"/>
</dbReference>
<evidence type="ECO:0000313" key="6">
    <source>
        <dbReference type="Proteomes" id="UP000266391"/>
    </source>
</evidence>
<evidence type="ECO:0000313" key="2">
    <source>
        <dbReference type="EMBL" id="CUN96004.1"/>
    </source>
</evidence>
<evidence type="ECO:0000313" key="5">
    <source>
        <dbReference type="Proteomes" id="UP000095453"/>
    </source>
</evidence>
<dbReference type="EMBL" id="CYXX01000045">
    <property type="protein sequence ID" value="CUN30576.1"/>
    <property type="molecule type" value="Genomic_DNA"/>
</dbReference>
<gene>
    <name evidence="3" type="ORF">DW813_14720</name>
    <name evidence="2" type="ORF">ERS852392_01789</name>
    <name evidence="1" type="ORF">ERS852444_03473</name>
</gene>
<dbReference type="EMBL" id="QSIQ01000032">
    <property type="protein sequence ID" value="RHC99838.1"/>
    <property type="molecule type" value="Genomic_DNA"/>
</dbReference>
<organism evidence="2 4">
    <name type="scientific">Roseburia inulinivorans</name>
    <dbReference type="NCBI Taxonomy" id="360807"/>
    <lineage>
        <taxon>Bacteria</taxon>
        <taxon>Bacillati</taxon>
        <taxon>Bacillota</taxon>
        <taxon>Clostridia</taxon>
        <taxon>Lachnospirales</taxon>
        <taxon>Lachnospiraceae</taxon>
        <taxon>Roseburia</taxon>
    </lineage>
</organism>
<evidence type="ECO:0000313" key="3">
    <source>
        <dbReference type="EMBL" id="RHC99838.1"/>
    </source>
</evidence>
<dbReference type="RefSeq" id="WP_021922541.1">
    <property type="nucleotide sequence ID" value="NZ_CAKZTK010000075.1"/>
</dbReference>
<sequence>MIRLKQKKKKKYKQLLCSVVLLALTLFVFGFAADRIRLSNESEQTTILEKAVTRTITQCYALEGSYPPDIAYLTTHYGLTYDPDQYLIDYQYIGSNLRPDVTIIKRN</sequence>
<dbReference type="Proteomes" id="UP000095453">
    <property type="component" value="Unassembled WGS sequence"/>
</dbReference>
<protein>
    <submittedName>
        <fullName evidence="2">Uncharacterized protein</fullName>
    </submittedName>
</protein>
<reference evidence="4 5" key="1">
    <citation type="submission" date="2015-09" db="EMBL/GenBank/DDBJ databases">
        <authorList>
            <consortium name="Pathogen Informatics"/>
        </authorList>
    </citation>
    <scope>NUCLEOTIDE SEQUENCE [LARGE SCALE GENOMIC DNA]</scope>
    <source>
        <strain evidence="2 4">2789STDY5608835</strain>
        <strain evidence="1 5">2789STDY5608887</strain>
    </source>
</reference>
<dbReference type="Proteomes" id="UP000266391">
    <property type="component" value="Unassembled WGS sequence"/>
</dbReference>
<dbReference type="AlphaFoldDB" id="A0A174B5K6"/>
<evidence type="ECO:0000313" key="1">
    <source>
        <dbReference type="EMBL" id="CUN30576.1"/>
    </source>
</evidence>
<accession>A0A174B5K6</accession>
<name>A0A174B5K6_9FIRM</name>
<reference evidence="3 6" key="2">
    <citation type="submission" date="2018-08" db="EMBL/GenBank/DDBJ databases">
        <title>A genome reference for cultivated species of the human gut microbiota.</title>
        <authorList>
            <person name="Zou Y."/>
            <person name="Xue W."/>
            <person name="Luo G."/>
        </authorList>
    </citation>
    <scope>NUCLEOTIDE SEQUENCE [LARGE SCALE GENOMIC DNA]</scope>
    <source>
        <strain evidence="3 6">AM32-8LB</strain>
    </source>
</reference>